<dbReference type="AlphaFoldDB" id="A0A6P1LNQ2"/>
<dbReference type="SUPFAM" id="SSF55874">
    <property type="entry name" value="ATPase domain of HSP90 chaperone/DNA topoisomerase II/histidine kinase"/>
    <property type="match status" value="1"/>
</dbReference>
<dbReference type="EMBL" id="CP033512">
    <property type="protein sequence ID" value="QHG90142.1"/>
    <property type="molecule type" value="Genomic_DNA"/>
</dbReference>
<reference evidence="2" key="1">
    <citation type="submission" date="2018-11" db="EMBL/GenBank/DDBJ databases">
        <title>The first complete genome sequence of Mycoplasma iowae strain 695.</title>
        <authorList>
            <person name="Ghanem M."/>
            <person name="El-Gazzar M."/>
        </authorList>
    </citation>
    <scope>NUCLEOTIDE SEQUENCE [LARGE SCALE GENOMIC DNA]</scope>
    <source>
        <strain evidence="2">695</strain>
    </source>
</reference>
<dbReference type="GO" id="GO:0005524">
    <property type="term" value="F:ATP binding"/>
    <property type="evidence" value="ECO:0007669"/>
    <property type="project" value="UniProtKB-KW"/>
</dbReference>
<dbReference type="KEGG" id="miw:EER00_04635"/>
<name>A0A6P1LNQ2_MALIO</name>
<organism evidence="1 2">
    <name type="scientific">Malacoplasma iowae 695</name>
    <dbReference type="NCBI Taxonomy" id="1048830"/>
    <lineage>
        <taxon>Bacteria</taxon>
        <taxon>Bacillati</taxon>
        <taxon>Mycoplasmatota</taxon>
        <taxon>Mycoplasmoidales</taxon>
        <taxon>Mycoplasmoidaceae</taxon>
        <taxon>Malacoplasma</taxon>
    </lineage>
</organism>
<sequence>MNEKNNVDYINLDDEYNEYTETKDKEVIYQKNTKHQFTRFASEDYNFPLMISEFIDNSISAYEKTFAASENKDIDEGFNTRDYSKLHIKFVVNNFGTEENNKSEIIVVDNGPGMTYEELKQASKMYDVDDKGINDLNQHGIGMKSACFWLGKDVSVHTRRKNSFNISFFNLETSTKSEKEECNIEVRQSPISKRQENFAGTQIRIRNINKAVDKFDYFSNSNSLLLYMQIFLGIKFLRYIKKGLRITFEYKTQDEKSLKKFQILGFERKYLNKKNLFDALLNKKNNLSREEKISAFEKEVISRMNEIANNKDGKTSKNAQILANKFCNGNDVKIDENIFIEGKEFTLEIGIVNKFKNLPSTNYIFYDSDGNVVSDNIALKTEYNVEIEKIKDWVSLNQLQGLYFFHHNRGLLMGPLSGTKQIKGKRPEPITVARNGQKIDGNTTPMRLIGQADIYGVKTEVNKANFHFSNLTTNDLKANLENIWKQDFKKILEIFVNFEDYIKKIEGFDKEYTCKSLNKNIDYWKNKTSTSLINSEIINYDDEDDKIAKTSWKFNYKNEKYKFIIYCSDIEEPFTKMQIDSDGLSDEICFEIKINKLHPFWNPYNETNSEQAIIKFRNFVYPFTMAMTLAQHKLDLASIEIKTSEGYIDDTIMDINFIDIFSSITKNWKENDNSDLDE</sequence>
<proteinExistence type="predicted"/>
<dbReference type="Gene3D" id="3.30.565.10">
    <property type="entry name" value="Histidine kinase-like ATPase, C-terminal domain"/>
    <property type="match status" value="1"/>
</dbReference>
<evidence type="ECO:0000313" key="2">
    <source>
        <dbReference type="Proteomes" id="UP000464283"/>
    </source>
</evidence>
<protein>
    <submittedName>
        <fullName evidence="1">ATP-binding protein</fullName>
    </submittedName>
</protein>
<accession>A0A6P1LNQ2</accession>
<keyword evidence="1" id="KW-0067">ATP-binding</keyword>
<dbReference type="OrthoDB" id="9813438at2"/>
<evidence type="ECO:0000313" key="1">
    <source>
        <dbReference type="EMBL" id="QHG90142.1"/>
    </source>
</evidence>
<dbReference type="RefSeq" id="WP_004024925.1">
    <property type="nucleotide sequence ID" value="NZ_AGFP01000020.1"/>
</dbReference>
<gene>
    <name evidence="1" type="ORF">EER00_04635</name>
</gene>
<dbReference type="Proteomes" id="UP000464283">
    <property type="component" value="Chromosome"/>
</dbReference>
<dbReference type="InterPro" id="IPR036890">
    <property type="entry name" value="HATPase_C_sf"/>
</dbReference>
<dbReference type="Pfam" id="PF13589">
    <property type="entry name" value="HATPase_c_3"/>
    <property type="match status" value="1"/>
</dbReference>
<keyword evidence="1" id="KW-0547">Nucleotide-binding</keyword>